<evidence type="ECO:0000256" key="3">
    <source>
        <dbReference type="ARBA" id="ARBA00022832"/>
    </source>
</evidence>
<dbReference type="RefSeq" id="WP_075733248.1">
    <property type="nucleotide sequence ID" value="NZ_CP009249.1"/>
</dbReference>
<evidence type="ECO:0000256" key="5">
    <source>
        <dbReference type="ARBA" id="ARBA00024484"/>
    </source>
</evidence>
<dbReference type="Pfam" id="PF23562">
    <property type="entry name" value="AMP-binding_C_3"/>
    <property type="match status" value="1"/>
</dbReference>
<proteinExistence type="inferred from homology"/>
<evidence type="ECO:0000259" key="7">
    <source>
        <dbReference type="Pfam" id="PF00501"/>
    </source>
</evidence>
<dbReference type="Pfam" id="PF00501">
    <property type="entry name" value="AMP-binding"/>
    <property type="match status" value="1"/>
</dbReference>
<dbReference type="CDD" id="cd05907">
    <property type="entry name" value="VL_LC_FACS_like"/>
    <property type="match status" value="1"/>
</dbReference>
<dbReference type="GO" id="GO:0004467">
    <property type="term" value="F:long-chain fatty acid-CoA ligase activity"/>
    <property type="evidence" value="ECO:0007669"/>
    <property type="project" value="UniProtKB-EC"/>
</dbReference>
<comment type="catalytic activity">
    <reaction evidence="5">
        <text>a long-chain fatty acid + ATP + CoA = a long-chain fatty acyl-CoA + AMP + diphosphate</text>
        <dbReference type="Rhea" id="RHEA:15421"/>
        <dbReference type="ChEBI" id="CHEBI:30616"/>
        <dbReference type="ChEBI" id="CHEBI:33019"/>
        <dbReference type="ChEBI" id="CHEBI:57287"/>
        <dbReference type="ChEBI" id="CHEBI:57560"/>
        <dbReference type="ChEBI" id="CHEBI:83139"/>
        <dbReference type="ChEBI" id="CHEBI:456215"/>
        <dbReference type="EC" id="6.2.1.3"/>
    </reaction>
    <physiologicalReaction direction="left-to-right" evidence="5">
        <dbReference type="Rhea" id="RHEA:15422"/>
    </physiologicalReaction>
</comment>
<feature type="domain" description="AMP-dependent synthetase/ligase" evidence="7">
    <location>
        <begin position="37"/>
        <end position="436"/>
    </location>
</feature>
<dbReference type="SUPFAM" id="SSF56801">
    <property type="entry name" value="Acetyl-CoA synthetase-like"/>
    <property type="match status" value="1"/>
</dbReference>
<dbReference type="InterPro" id="IPR042099">
    <property type="entry name" value="ANL_N_sf"/>
</dbReference>
<comment type="similarity">
    <text evidence="1">Belongs to the ATP-dependent AMP-binding enzyme family.</text>
</comment>
<dbReference type="Proteomes" id="UP000185491">
    <property type="component" value="Chromosome"/>
</dbReference>
<evidence type="ECO:0000256" key="6">
    <source>
        <dbReference type="ARBA" id="ARBA00032875"/>
    </source>
</evidence>
<dbReference type="PROSITE" id="PS00455">
    <property type="entry name" value="AMP_BINDING"/>
    <property type="match status" value="1"/>
</dbReference>
<accession>A0A1L7D1R8</accession>
<keyword evidence="4" id="KW-0443">Lipid metabolism</keyword>
<dbReference type="PANTHER" id="PTHR43272">
    <property type="entry name" value="LONG-CHAIN-FATTY-ACID--COA LIGASE"/>
    <property type="match status" value="1"/>
</dbReference>
<dbReference type="PANTHER" id="PTHR43272:SF32">
    <property type="entry name" value="AMP-DEPENDENT SYNTHETASE_LIGASE DOMAIN-CONTAINING PROTEIN"/>
    <property type="match status" value="1"/>
</dbReference>
<dbReference type="GO" id="GO:0016020">
    <property type="term" value="C:membrane"/>
    <property type="evidence" value="ECO:0007669"/>
    <property type="project" value="TreeGrafter"/>
</dbReference>
<evidence type="ECO:0000313" key="8">
    <source>
        <dbReference type="EMBL" id="APT92106.1"/>
    </source>
</evidence>
<sequence length="611" mass="65911">MQEFSSPAQFEIAPGETVLTALMDTAKARPHGVMFTRPANYEWVNVTAQEFIAEVFEVAKGLIAAGVEQGDRVVLLSATRYEWSLLDYAIWAAGAVSVPVYPSSSLSQVQWIVEDSGAVLAITESRDHSELVRHLVLGEDGQPGLKGSTSQLRRVLEINSAAIETLKFEGRAVADAAVWERIHATRTDDLASLVYTSGTTGRPKGCMLTHRNWLAQVRGLLTNPIGGIAVPSTHVLTFLPLAHVFSRAVSLAIAVGGASQNHWADFGSLSVEFSRSRPNLILGVPRVFEKVRDSAANKAANAGAIKGALFAASEATAIEYSKALDTPEGPSRVLAAKHKTFDKLVYSKIRAGVGGSVKYCISGGSAISPELLHWFRGIGVPVYEGYGLTEVAAAAAVDFLNQTIGTVGPPLGGVSIRTTEEGEIELKGDIVFAGYWKNPEATEKSLREGWYSTGDLGEIDEDGKVIITGRKKDIIVTAGGKNVSPGPMEDQLRSHPLISQAMVVGDGKPFIGLLVTLGEEALSRWKLKHNIPESRPMSEVATDPTLRAEIQDAINRVNATVSQAEGIKKFYILESDLTEEENELTPTMKVKRNVVARRYADAIAHIYKSQR</sequence>
<protein>
    <recommendedName>
        <fullName evidence="6">Acyl-CoA synthetase</fullName>
    </recommendedName>
</protein>
<dbReference type="Gene3D" id="3.40.50.12780">
    <property type="entry name" value="N-terminal domain of ligase-like"/>
    <property type="match status" value="1"/>
</dbReference>
<evidence type="ECO:0000313" key="9">
    <source>
        <dbReference type="Proteomes" id="UP000185491"/>
    </source>
</evidence>
<dbReference type="InterPro" id="IPR000873">
    <property type="entry name" value="AMP-dep_synth/lig_dom"/>
</dbReference>
<dbReference type="STRING" id="161895.CPHO_03470"/>
<organism evidence="8 9">
    <name type="scientific">Corynebacterium phocae</name>
    <dbReference type="NCBI Taxonomy" id="161895"/>
    <lineage>
        <taxon>Bacteria</taxon>
        <taxon>Bacillati</taxon>
        <taxon>Actinomycetota</taxon>
        <taxon>Actinomycetes</taxon>
        <taxon>Mycobacteriales</taxon>
        <taxon>Corynebacteriaceae</taxon>
        <taxon>Corynebacterium</taxon>
    </lineage>
</organism>
<dbReference type="InterPro" id="IPR045851">
    <property type="entry name" value="AMP-bd_C_sf"/>
</dbReference>
<evidence type="ECO:0000256" key="2">
    <source>
        <dbReference type="ARBA" id="ARBA00022598"/>
    </source>
</evidence>
<gene>
    <name evidence="8" type="ORF">CPHO_03470</name>
</gene>
<keyword evidence="3" id="KW-0276">Fatty acid metabolism</keyword>
<dbReference type="InterPro" id="IPR020845">
    <property type="entry name" value="AMP-binding_CS"/>
</dbReference>
<dbReference type="OrthoDB" id="9803968at2"/>
<dbReference type="EMBL" id="CP009249">
    <property type="protein sequence ID" value="APT92106.1"/>
    <property type="molecule type" value="Genomic_DNA"/>
</dbReference>
<name>A0A1L7D1R8_9CORY</name>
<dbReference type="KEGG" id="cpho:CPHO_03470"/>
<keyword evidence="9" id="KW-1185">Reference proteome</keyword>
<reference evidence="8 9" key="1">
    <citation type="submission" date="2014-08" db="EMBL/GenBank/DDBJ databases">
        <title>Complete genome sequence of Corynebacterium phocae M408/89/1(T)(=DSM 44612(T)), isolated from the common seal (Phoca vitulina).</title>
        <authorList>
            <person name="Ruckert C."/>
            <person name="Albersmeier A."/>
            <person name="Winkler A."/>
            <person name="Kalinowski J."/>
        </authorList>
    </citation>
    <scope>NUCLEOTIDE SEQUENCE [LARGE SCALE GENOMIC DNA]</scope>
    <source>
        <strain evidence="8 9">M408/89/1</strain>
    </source>
</reference>
<dbReference type="AlphaFoldDB" id="A0A1L7D1R8"/>
<evidence type="ECO:0000256" key="4">
    <source>
        <dbReference type="ARBA" id="ARBA00023098"/>
    </source>
</evidence>
<evidence type="ECO:0000256" key="1">
    <source>
        <dbReference type="ARBA" id="ARBA00006432"/>
    </source>
</evidence>
<dbReference type="Gene3D" id="3.30.300.30">
    <property type="match status" value="1"/>
</dbReference>
<keyword evidence="2 8" id="KW-0436">Ligase</keyword>